<dbReference type="Pfam" id="PF04965">
    <property type="entry name" value="GPW_gp25"/>
    <property type="match status" value="1"/>
</dbReference>
<organism evidence="2 3">
    <name type="scientific">Parasedimentitalea maritima</name>
    <dbReference type="NCBI Taxonomy" id="2578117"/>
    <lineage>
        <taxon>Bacteria</taxon>
        <taxon>Pseudomonadati</taxon>
        <taxon>Pseudomonadota</taxon>
        <taxon>Alphaproteobacteria</taxon>
        <taxon>Rhodobacterales</taxon>
        <taxon>Paracoccaceae</taxon>
        <taxon>Parasedimentitalea</taxon>
    </lineage>
</organism>
<name>A0A6A4RDQ4_9RHOB</name>
<accession>A0A6A4RDQ4</accession>
<sequence>MIGLDASTGKQLSGMAHLRQSVRDILTTPIGTRVMRRDYGSRLYRLVDAPMNDATRLDMMAATYEALEIWEPRLTVDQVSVEMPEPGGVVVSIEGQYLPTGQQVSLDGIEVR</sequence>
<protein>
    <submittedName>
        <fullName evidence="2">Phage baseplate protein</fullName>
    </submittedName>
</protein>
<evidence type="ECO:0000313" key="2">
    <source>
        <dbReference type="EMBL" id="KAE9627928.1"/>
    </source>
</evidence>
<dbReference type="Gene3D" id="3.10.450.40">
    <property type="match status" value="1"/>
</dbReference>
<evidence type="ECO:0000313" key="3">
    <source>
        <dbReference type="Proteomes" id="UP000441586"/>
    </source>
</evidence>
<dbReference type="SUPFAM" id="SSF160719">
    <property type="entry name" value="gpW/gp25-like"/>
    <property type="match status" value="1"/>
</dbReference>
<feature type="domain" description="IraD/Gp25-like" evidence="1">
    <location>
        <begin position="14"/>
        <end position="96"/>
    </location>
</feature>
<gene>
    <name evidence="2" type="ORF">GP644_17695</name>
</gene>
<evidence type="ECO:0000259" key="1">
    <source>
        <dbReference type="Pfam" id="PF04965"/>
    </source>
</evidence>
<dbReference type="AlphaFoldDB" id="A0A6A4RDQ4"/>
<proteinExistence type="predicted"/>
<reference evidence="2 3" key="1">
    <citation type="submission" date="2019-12" db="EMBL/GenBank/DDBJ databases">
        <authorList>
            <person name="Zhang Y.-J."/>
        </authorList>
    </citation>
    <scope>NUCLEOTIDE SEQUENCE [LARGE SCALE GENOMIC DNA]</scope>
    <source>
        <strain evidence="2 3">H18S-6</strain>
    </source>
</reference>
<dbReference type="RefSeq" id="WP_158980654.1">
    <property type="nucleotide sequence ID" value="NZ_WSFO01000011.1"/>
</dbReference>
<comment type="caution">
    <text evidence="2">The sequence shown here is derived from an EMBL/GenBank/DDBJ whole genome shotgun (WGS) entry which is preliminary data.</text>
</comment>
<dbReference type="Proteomes" id="UP000441586">
    <property type="component" value="Unassembled WGS sequence"/>
</dbReference>
<dbReference type="EMBL" id="WSFO01000011">
    <property type="protein sequence ID" value="KAE9627928.1"/>
    <property type="molecule type" value="Genomic_DNA"/>
</dbReference>
<dbReference type="InterPro" id="IPR007048">
    <property type="entry name" value="IraD/Gp25-like"/>
</dbReference>